<sequence>MFLDNLRRRLLDLEDSVSHQEHLLQHLKEQRAAVQLQLDRFVYPILTLPLEITSEIFLWCSPRDFAADPSEAPMLLLQVCRAWRAIALSVPVLWDSIDDEFTTPAKMEDVVTSWFSRAGARLFLKLSYISDPESAPMHSLIHRHASRLQSLKLYTHSQCLCDLADIRPFPLLRDLYLCSYNFDMPESTGTPIPVFSGAPLLRHLSLECISPSALLMPWSPLTKFSAFELSLLDCLDVLRLATSLSKFHRHGVLEAEETGTGQPLHHSGITSLTVAAGVHSDDDVLPFLTLPCLQEFRLGDPSHSYNKEMNTRILPFLSRASATLRTFTVDLLPLLPNELVPIEWFHITTHLTTLDLAYPQYMRQFLHALDRRRTPDFLPKLENLVYSKGSSDQVNNQLLDALQSRGPDDAPDSDTDTSCARLETFCQIWPENVSGLRARIPLEHVASLRALVSRRLHIHIGTRDMNTFH</sequence>
<dbReference type="SUPFAM" id="SSF52047">
    <property type="entry name" value="RNI-like"/>
    <property type="match status" value="1"/>
</dbReference>
<name>A0AAD7CNV4_MYCRO</name>
<dbReference type="Proteomes" id="UP001221757">
    <property type="component" value="Unassembled WGS sequence"/>
</dbReference>
<dbReference type="AlphaFoldDB" id="A0AAD7CNV4"/>
<comment type="caution">
    <text evidence="2">The sequence shown here is derived from an EMBL/GenBank/DDBJ whole genome shotgun (WGS) entry which is preliminary data.</text>
</comment>
<dbReference type="Gene3D" id="1.20.1280.50">
    <property type="match status" value="1"/>
</dbReference>
<accession>A0AAD7CNV4</accession>
<evidence type="ECO:0000256" key="1">
    <source>
        <dbReference type="SAM" id="Coils"/>
    </source>
</evidence>
<evidence type="ECO:0000313" key="3">
    <source>
        <dbReference type="Proteomes" id="UP001221757"/>
    </source>
</evidence>
<keyword evidence="3" id="KW-1185">Reference proteome</keyword>
<evidence type="ECO:0008006" key="4">
    <source>
        <dbReference type="Google" id="ProtNLM"/>
    </source>
</evidence>
<evidence type="ECO:0000313" key="2">
    <source>
        <dbReference type="EMBL" id="KAJ7655347.1"/>
    </source>
</evidence>
<feature type="coiled-coil region" evidence="1">
    <location>
        <begin position="3"/>
        <end position="30"/>
    </location>
</feature>
<dbReference type="SUPFAM" id="SSF81383">
    <property type="entry name" value="F-box domain"/>
    <property type="match status" value="1"/>
</dbReference>
<organism evidence="2 3">
    <name type="scientific">Mycena rosella</name>
    <name type="common">Pink bonnet</name>
    <name type="synonym">Agaricus rosellus</name>
    <dbReference type="NCBI Taxonomy" id="1033263"/>
    <lineage>
        <taxon>Eukaryota</taxon>
        <taxon>Fungi</taxon>
        <taxon>Dikarya</taxon>
        <taxon>Basidiomycota</taxon>
        <taxon>Agaricomycotina</taxon>
        <taxon>Agaricomycetes</taxon>
        <taxon>Agaricomycetidae</taxon>
        <taxon>Agaricales</taxon>
        <taxon>Marasmiineae</taxon>
        <taxon>Mycenaceae</taxon>
        <taxon>Mycena</taxon>
    </lineage>
</organism>
<reference evidence="2" key="1">
    <citation type="submission" date="2023-03" db="EMBL/GenBank/DDBJ databases">
        <title>Massive genome expansion in bonnet fungi (Mycena s.s.) driven by repeated elements and novel gene families across ecological guilds.</title>
        <authorList>
            <consortium name="Lawrence Berkeley National Laboratory"/>
            <person name="Harder C.B."/>
            <person name="Miyauchi S."/>
            <person name="Viragh M."/>
            <person name="Kuo A."/>
            <person name="Thoen E."/>
            <person name="Andreopoulos B."/>
            <person name="Lu D."/>
            <person name="Skrede I."/>
            <person name="Drula E."/>
            <person name="Henrissat B."/>
            <person name="Morin E."/>
            <person name="Kohler A."/>
            <person name="Barry K."/>
            <person name="LaButti K."/>
            <person name="Morin E."/>
            <person name="Salamov A."/>
            <person name="Lipzen A."/>
            <person name="Mereny Z."/>
            <person name="Hegedus B."/>
            <person name="Baldrian P."/>
            <person name="Stursova M."/>
            <person name="Weitz H."/>
            <person name="Taylor A."/>
            <person name="Grigoriev I.V."/>
            <person name="Nagy L.G."/>
            <person name="Martin F."/>
            <person name="Kauserud H."/>
        </authorList>
    </citation>
    <scope>NUCLEOTIDE SEQUENCE</scope>
    <source>
        <strain evidence="2">CBHHK067</strain>
    </source>
</reference>
<dbReference type="InterPro" id="IPR036047">
    <property type="entry name" value="F-box-like_dom_sf"/>
</dbReference>
<gene>
    <name evidence="2" type="ORF">B0H17DRAFT_1099257</name>
</gene>
<proteinExistence type="predicted"/>
<protein>
    <recommendedName>
        <fullName evidence="4">F-box domain-containing protein</fullName>
    </recommendedName>
</protein>
<dbReference type="EMBL" id="JARKIE010000313">
    <property type="protein sequence ID" value="KAJ7655347.1"/>
    <property type="molecule type" value="Genomic_DNA"/>
</dbReference>
<keyword evidence="1" id="KW-0175">Coiled coil</keyword>